<feature type="domain" description="CYTH" evidence="1">
    <location>
        <begin position="4"/>
        <end position="180"/>
    </location>
</feature>
<proteinExistence type="predicted"/>
<accession>A0A1W6JZZ9</accession>
<dbReference type="RefSeq" id="WP_148691644.1">
    <property type="nucleotide sequence ID" value="NZ_CP020477.1"/>
</dbReference>
<dbReference type="SMART" id="SM01118">
    <property type="entry name" value="CYTH"/>
    <property type="match status" value="1"/>
</dbReference>
<reference evidence="2 3" key="1">
    <citation type="submission" date="2017-03" db="EMBL/GenBank/DDBJ databases">
        <title>Sulfur activation and transportation mechanism of thermophilic Archaea Acidianus manzaensis YN-25.</title>
        <authorList>
            <person name="Ma Y."/>
            <person name="Yang Y."/>
            <person name="Xia J."/>
        </authorList>
    </citation>
    <scope>NUCLEOTIDE SEQUENCE [LARGE SCALE GENOMIC DNA]</scope>
    <source>
        <strain evidence="2 3">YN-25</strain>
    </source>
</reference>
<evidence type="ECO:0000313" key="3">
    <source>
        <dbReference type="Proteomes" id="UP000193404"/>
    </source>
</evidence>
<dbReference type="AlphaFoldDB" id="A0A1W6JZZ9"/>
<dbReference type="Gene3D" id="2.40.320.10">
    <property type="entry name" value="Hypothetical Protein Pfu-838710-001"/>
    <property type="match status" value="1"/>
</dbReference>
<dbReference type="PROSITE" id="PS51707">
    <property type="entry name" value="CYTH"/>
    <property type="match status" value="1"/>
</dbReference>
<gene>
    <name evidence="2" type="ORF">B6F84_07325</name>
</gene>
<dbReference type="Pfam" id="PF01928">
    <property type="entry name" value="CYTH"/>
    <property type="match status" value="1"/>
</dbReference>
<name>A0A1W6JZZ9_9CREN</name>
<dbReference type="EMBL" id="CP020477">
    <property type="protein sequence ID" value="ARM75863.1"/>
    <property type="molecule type" value="Genomic_DNA"/>
</dbReference>
<dbReference type="CDD" id="cd07890">
    <property type="entry name" value="CYTH-like_AC_IV-like"/>
    <property type="match status" value="1"/>
</dbReference>
<dbReference type="OrthoDB" id="46040at2157"/>
<dbReference type="STRING" id="282676.B6F84_07325"/>
<dbReference type="GeneID" id="41590718"/>
<evidence type="ECO:0000313" key="2">
    <source>
        <dbReference type="EMBL" id="ARM75863.1"/>
    </source>
</evidence>
<keyword evidence="3" id="KW-1185">Reference proteome</keyword>
<protein>
    <submittedName>
        <fullName evidence="2">Adenylate cyclase</fullName>
    </submittedName>
</protein>
<dbReference type="InterPro" id="IPR008173">
    <property type="entry name" value="Adenylyl_cyclase_CyaB"/>
</dbReference>
<dbReference type="InterPro" id="IPR023577">
    <property type="entry name" value="CYTH_domain"/>
</dbReference>
<dbReference type="PANTHER" id="PTHR21028">
    <property type="entry name" value="SI:CH211-156B7.4"/>
    <property type="match status" value="1"/>
</dbReference>
<sequence>MSDIIESEIKLKLENKNIDDIFSSLKNDGIEFIGEERETDTYFNSKYRDFKKTDEALRVRQISNNNEIELTYKGPKIGKISKSREEITIKIKSENMDNLFKILERLGFNPVYKVIKIRKYFRDKKFIICLDRVENLGDFIEIEIDNGTEEELLNYVNSFLYKYNIKGSKISQSYLELLVNKNE</sequence>
<dbReference type="NCBIfam" id="TIGR00318">
    <property type="entry name" value="cyaB"/>
    <property type="match status" value="1"/>
</dbReference>
<dbReference type="InterPro" id="IPR033469">
    <property type="entry name" value="CYTH-like_dom_sf"/>
</dbReference>
<evidence type="ECO:0000259" key="1">
    <source>
        <dbReference type="PROSITE" id="PS51707"/>
    </source>
</evidence>
<dbReference type="PANTHER" id="PTHR21028:SF2">
    <property type="entry name" value="CYTH DOMAIN-CONTAINING PROTEIN"/>
    <property type="match status" value="1"/>
</dbReference>
<organism evidence="2 3">
    <name type="scientific">Acidianus manzaensis</name>
    <dbReference type="NCBI Taxonomy" id="282676"/>
    <lineage>
        <taxon>Archaea</taxon>
        <taxon>Thermoproteota</taxon>
        <taxon>Thermoprotei</taxon>
        <taxon>Sulfolobales</taxon>
        <taxon>Sulfolobaceae</taxon>
        <taxon>Acidianus</taxon>
    </lineage>
</organism>
<dbReference type="Proteomes" id="UP000193404">
    <property type="component" value="Chromosome"/>
</dbReference>
<dbReference type="KEGG" id="aman:B6F84_07325"/>
<dbReference type="SUPFAM" id="SSF55154">
    <property type="entry name" value="CYTH-like phosphatases"/>
    <property type="match status" value="1"/>
</dbReference>